<keyword evidence="3" id="KW-1185">Reference proteome</keyword>
<name>A0ABD0KSX1_9CAEN</name>
<accession>A0ABD0KSX1</accession>
<feature type="compositionally biased region" description="Polar residues" evidence="1">
    <location>
        <begin position="66"/>
        <end position="75"/>
    </location>
</feature>
<feature type="non-terminal residue" evidence="2">
    <location>
        <position position="1"/>
    </location>
</feature>
<protein>
    <submittedName>
        <fullName evidence="2">Uncharacterized protein</fullName>
    </submittedName>
</protein>
<evidence type="ECO:0000313" key="3">
    <source>
        <dbReference type="Proteomes" id="UP001519460"/>
    </source>
</evidence>
<comment type="caution">
    <text evidence="2">The sequence shown here is derived from an EMBL/GenBank/DDBJ whole genome shotgun (WGS) entry which is preliminary data.</text>
</comment>
<feature type="region of interest" description="Disordered" evidence="1">
    <location>
        <begin position="12"/>
        <end position="75"/>
    </location>
</feature>
<evidence type="ECO:0000256" key="1">
    <source>
        <dbReference type="SAM" id="MobiDB-lite"/>
    </source>
</evidence>
<reference evidence="2 3" key="1">
    <citation type="journal article" date="2023" name="Sci. Data">
        <title>Genome assembly of the Korean intertidal mud-creeper Batillaria attramentaria.</title>
        <authorList>
            <person name="Patra A.K."/>
            <person name="Ho P.T."/>
            <person name="Jun S."/>
            <person name="Lee S.J."/>
            <person name="Kim Y."/>
            <person name="Won Y.J."/>
        </authorList>
    </citation>
    <scope>NUCLEOTIDE SEQUENCE [LARGE SCALE GENOMIC DNA]</scope>
    <source>
        <strain evidence="2">Wonlab-2016</strain>
    </source>
</reference>
<dbReference type="EMBL" id="JACVVK020000129">
    <property type="protein sequence ID" value="KAK7490252.1"/>
    <property type="molecule type" value="Genomic_DNA"/>
</dbReference>
<evidence type="ECO:0000313" key="2">
    <source>
        <dbReference type="EMBL" id="KAK7490252.1"/>
    </source>
</evidence>
<dbReference type="Proteomes" id="UP001519460">
    <property type="component" value="Unassembled WGS sequence"/>
</dbReference>
<sequence>ETARSCSCYKLPTILGPVVPDPKSRNPRPADRPVTKTRSGGDKRCPERQGRQAGFDTMAHSPLRGQPQSKGASQK</sequence>
<dbReference type="AlphaFoldDB" id="A0ABD0KSX1"/>
<feature type="compositionally biased region" description="Basic and acidic residues" evidence="1">
    <location>
        <begin position="22"/>
        <end position="50"/>
    </location>
</feature>
<gene>
    <name evidence="2" type="ORF">BaRGS_00018597</name>
</gene>
<organism evidence="2 3">
    <name type="scientific">Batillaria attramentaria</name>
    <dbReference type="NCBI Taxonomy" id="370345"/>
    <lineage>
        <taxon>Eukaryota</taxon>
        <taxon>Metazoa</taxon>
        <taxon>Spiralia</taxon>
        <taxon>Lophotrochozoa</taxon>
        <taxon>Mollusca</taxon>
        <taxon>Gastropoda</taxon>
        <taxon>Caenogastropoda</taxon>
        <taxon>Sorbeoconcha</taxon>
        <taxon>Cerithioidea</taxon>
        <taxon>Batillariidae</taxon>
        <taxon>Batillaria</taxon>
    </lineage>
</organism>
<proteinExistence type="predicted"/>